<organism evidence="1 2">
    <name type="scientific">Nonomuraea wenchangensis</name>
    <dbReference type="NCBI Taxonomy" id="568860"/>
    <lineage>
        <taxon>Bacteria</taxon>
        <taxon>Bacillati</taxon>
        <taxon>Actinomycetota</taxon>
        <taxon>Actinomycetes</taxon>
        <taxon>Streptosporangiales</taxon>
        <taxon>Streptosporangiaceae</taxon>
        <taxon>Nonomuraea</taxon>
    </lineage>
</organism>
<dbReference type="AlphaFoldDB" id="A0A1I0EVA7"/>
<proteinExistence type="predicted"/>
<gene>
    <name evidence="1" type="ORF">SAMN05421811_103221</name>
</gene>
<dbReference type="STRING" id="568860.SAMN05421811_103221"/>
<name>A0A1I0EVA7_9ACTN</name>
<dbReference type="RefSeq" id="WP_091079448.1">
    <property type="nucleotide sequence ID" value="NZ_FOHX01000003.1"/>
</dbReference>
<reference evidence="1 2" key="1">
    <citation type="submission" date="2016-10" db="EMBL/GenBank/DDBJ databases">
        <authorList>
            <person name="de Groot N.N."/>
        </authorList>
    </citation>
    <scope>NUCLEOTIDE SEQUENCE [LARGE SCALE GENOMIC DNA]</scope>
    <source>
        <strain evidence="1 2">CGMCC 4.5598</strain>
    </source>
</reference>
<dbReference type="EMBL" id="FOHX01000003">
    <property type="protein sequence ID" value="SET49529.1"/>
    <property type="molecule type" value="Genomic_DNA"/>
</dbReference>
<dbReference type="OrthoDB" id="9954013at2"/>
<keyword evidence="2" id="KW-1185">Reference proteome</keyword>
<accession>A0A1I0EVA7</accession>
<sequence length="102" mass="11893">MTVLSRVWRVYADPAKSEAAAWLKTLLPVEIVSWLYRVAAPEEWPRLAWTTLWDVVLVAALLWVVRQRDEARAEVKTYEIAFQAAPLVVQEMARRRADKRDE</sequence>
<evidence type="ECO:0000313" key="2">
    <source>
        <dbReference type="Proteomes" id="UP000199361"/>
    </source>
</evidence>
<protein>
    <submittedName>
        <fullName evidence="1">Uncharacterized protein</fullName>
    </submittedName>
</protein>
<dbReference type="Proteomes" id="UP000199361">
    <property type="component" value="Unassembled WGS sequence"/>
</dbReference>
<evidence type="ECO:0000313" key="1">
    <source>
        <dbReference type="EMBL" id="SET49529.1"/>
    </source>
</evidence>